<dbReference type="PANTHER" id="PTHR23028">
    <property type="entry name" value="ACETYLTRANSFERASE"/>
    <property type="match status" value="1"/>
</dbReference>
<keyword evidence="6" id="KW-1185">Reference proteome</keyword>
<feature type="compositionally biased region" description="Low complexity" evidence="1">
    <location>
        <begin position="490"/>
        <end position="501"/>
    </location>
</feature>
<evidence type="ECO:0000313" key="6">
    <source>
        <dbReference type="Proteomes" id="UP000315133"/>
    </source>
</evidence>
<evidence type="ECO:0000256" key="1">
    <source>
        <dbReference type="SAM" id="MobiDB-lite"/>
    </source>
</evidence>
<feature type="transmembrane region" description="Helical" evidence="2">
    <location>
        <begin position="420"/>
        <end position="439"/>
    </location>
</feature>
<feature type="transmembrane region" description="Helical" evidence="2">
    <location>
        <begin position="274"/>
        <end position="293"/>
    </location>
</feature>
<dbReference type="EMBL" id="VFPU01000001">
    <property type="protein sequence ID" value="TQM95188.1"/>
    <property type="molecule type" value="Genomic_DNA"/>
</dbReference>
<feature type="transmembrane region" description="Helical" evidence="2">
    <location>
        <begin position="345"/>
        <end position="362"/>
    </location>
</feature>
<dbReference type="PANTHER" id="PTHR23028:SF53">
    <property type="entry name" value="ACYL_TRANSF_3 DOMAIN-CONTAINING PROTEIN"/>
    <property type="match status" value="1"/>
</dbReference>
<proteinExistence type="predicted"/>
<dbReference type="RefSeq" id="WP_141816974.1">
    <property type="nucleotide sequence ID" value="NZ_BAAAIL010000003.1"/>
</dbReference>
<accession>A0A543KJC9</accession>
<keyword evidence="2" id="KW-0472">Membrane</keyword>
<dbReference type="InterPro" id="IPR050879">
    <property type="entry name" value="Acyltransferase_3"/>
</dbReference>
<sequence length="794" mass="84023">MSEVPTTPAGHVPETRASRSGEVPLTRARLKAMQAARHALKVPPVPRDFRSDIEGMRAIAVVGVMLWHAGVPLLPGGFVGVDVFFVVSGFLMTALLLEEARARGRIDLGRFYARRARRLLPAALTALLGTALLTVALIPRTRWGEIGGDLLASAGYVVNWRLSQRSVDYLDLDRAPSPVQHYWSLSVEEQFYVLWPILLLLVLLLARGRAKVFVGWSWGITLAILVASLGLSWWWTGHNAAQAYFVTPTRVHELMLGAVVALGARSWPRLPRALAAALGWVGLAMIVTALFVIDSATPFPGTAALLPTVGTALVIVSGFAAGGLGPDLVLRAGVLQWTGRISYSLYLWHWPFVAAAASLAHVGSGGPQHLPVHWGLLAVLVSVVPAWLSFRYVEEPVRVRGRQLASRLPQGVVTQRTLRLGLNCTLAGVLAGILLMTVAPGTGTSGPVAWRTPAVVEELRAPVGAGTLAAGGAGSDEGAGLGSGAGTGTASGHVGVDSGSSLGSGGQRLPQPQIPDRLGTLAIPLEQVRDDLPVLQPEGCFVGITGSQVGVCEAGDPDGTVTVALSGDSHAAMWVTALDKIGRDRGWRVLVLAKSSCPPAPGMDLPREGQPDGYAQCRAYQEDLGPRLVELDPDVVLLSSASYGRVEPADLASAMAERVDELRRAGIVPAIIRDVPRPPFDVPECLVSNSDHVAECAFPRADALERAGTGQDELVALRPTLPVVDLNDAVCPAATCSPVVGGVVVWRDSNHLSATYVDSLRDLVEERVAPVVRTARLPEPARSPLLEGERLGRS</sequence>
<dbReference type="GO" id="GO:0009103">
    <property type="term" value="P:lipopolysaccharide biosynthetic process"/>
    <property type="evidence" value="ECO:0007669"/>
    <property type="project" value="TreeGrafter"/>
</dbReference>
<feature type="compositionally biased region" description="Gly residues" evidence="1">
    <location>
        <begin position="479"/>
        <end position="489"/>
    </location>
</feature>
<feature type="domain" description="Acyltransferase 3" evidence="3">
    <location>
        <begin position="52"/>
        <end position="388"/>
    </location>
</feature>
<dbReference type="GO" id="GO:0016747">
    <property type="term" value="F:acyltransferase activity, transferring groups other than amino-acyl groups"/>
    <property type="evidence" value="ECO:0007669"/>
    <property type="project" value="InterPro"/>
</dbReference>
<feature type="region of interest" description="Disordered" evidence="1">
    <location>
        <begin position="1"/>
        <end position="23"/>
    </location>
</feature>
<feature type="domain" description="SGNH" evidence="4">
    <location>
        <begin position="549"/>
        <end position="765"/>
    </location>
</feature>
<gene>
    <name evidence="5" type="ORF">FB476_0021</name>
</gene>
<dbReference type="Proteomes" id="UP000315133">
    <property type="component" value="Unassembled WGS sequence"/>
</dbReference>
<evidence type="ECO:0000259" key="3">
    <source>
        <dbReference type="Pfam" id="PF01757"/>
    </source>
</evidence>
<feature type="transmembrane region" description="Helical" evidence="2">
    <location>
        <begin position="305"/>
        <end position="324"/>
    </location>
</feature>
<comment type="caution">
    <text evidence="5">The sequence shown here is derived from an EMBL/GenBank/DDBJ whole genome shotgun (WGS) entry which is preliminary data.</text>
</comment>
<organism evidence="5 6">
    <name type="scientific">Ornithinimicrobium humiphilum</name>
    <dbReference type="NCBI Taxonomy" id="125288"/>
    <lineage>
        <taxon>Bacteria</taxon>
        <taxon>Bacillati</taxon>
        <taxon>Actinomycetota</taxon>
        <taxon>Actinomycetes</taxon>
        <taxon>Micrococcales</taxon>
        <taxon>Ornithinimicrobiaceae</taxon>
        <taxon>Ornithinimicrobium</taxon>
    </lineage>
</organism>
<feature type="transmembrane region" description="Helical" evidence="2">
    <location>
        <begin position="118"/>
        <end position="138"/>
    </location>
</feature>
<dbReference type="InterPro" id="IPR043968">
    <property type="entry name" value="SGNH"/>
</dbReference>
<dbReference type="Pfam" id="PF01757">
    <property type="entry name" value="Acyl_transf_3"/>
    <property type="match status" value="1"/>
</dbReference>
<dbReference type="GO" id="GO:0016020">
    <property type="term" value="C:membrane"/>
    <property type="evidence" value="ECO:0007669"/>
    <property type="project" value="TreeGrafter"/>
</dbReference>
<name>A0A543KJC9_9MICO</name>
<feature type="transmembrane region" description="Helical" evidence="2">
    <location>
        <begin position="77"/>
        <end position="97"/>
    </location>
</feature>
<dbReference type="Pfam" id="PF19040">
    <property type="entry name" value="SGNH"/>
    <property type="match status" value="1"/>
</dbReference>
<dbReference type="AlphaFoldDB" id="A0A543KJC9"/>
<evidence type="ECO:0000313" key="5">
    <source>
        <dbReference type="EMBL" id="TQM95188.1"/>
    </source>
</evidence>
<evidence type="ECO:0000259" key="4">
    <source>
        <dbReference type="Pfam" id="PF19040"/>
    </source>
</evidence>
<reference evidence="5 6" key="1">
    <citation type="submission" date="2019-06" db="EMBL/GenBank/DDBJ databases">
        <title>Sequencing the genomes of 1000 actinobacteria strains.</title>
        <authorList>
            <person name="Klenk H.-P."/>
        </authorList>
    </citation>
    <scope>NUCLEOTIDE SEQUENCE [LARGE SCALE GENOMIC DNA]</scope>
    <source>
        <strain evidence="5 6">DSM 12362</strain>
    </source>
</reference>
<keyword evidence="2" id="KW-0812">Transmembrane</keyword>
<dbReference type="InterPro" id="IPR002656">
    <property type="entry name" value="Acyl_transf_3_dom"/>
</dbReference>
<feature type="transmembrane region" description="Helical" evidence="2">
    <location>
        <begin position="213"/>
        <end position="235"/>
    </location>
</feature>
<dbReference type="OrthoDB" id="3404679at2"/>
<evidence type="ECO:0000256" key="2">
    <source>
        <dbReference type="SAM" id="Phobius"/>
    </source>
</evidence>
<feature type="transmembrane region" description="Helical" evidence="2">
    <location>
        <begin position="374"/>
        <end position="393"/>
    </location>
</feature>
<protein>
    <submittedName>
        <fullName evidence="5">Peptidoglycan/LPS O-acetylase OafA/YrhL</fullName>
    </submittedName>
</protein>
<keyword evidence="2" id="KW-1133">Transmembrane helix</keyword>
<feature type="region of interest" description="Disordered" evidence="1">
    <location>
        <begin position="479"/>
        <end position="511"/>
    </location>
</feature>
<feature type="transmembrane region" description="Helical" evidence="2">
    <location>
        <begin position="241"/>
        <end position="262"/>
    </location>
</feature>
<feature type="transmembrane region" description="Helical" evidence="2">
    <location>
        <begin position="190"/>
        <end position="206"/>
    </location>
</feature>